<dbReference type="RefSeq" id="WP_142275652.1">
    <property type="nucleotide sequence ID" value="NZ_AP022590.1"/>
</dbReference>
<dbReference type="Pfam" id="PF19328">
    <property type="entry name" value="DAP_DH_C"/>
    <property type="match status" value="1"/>
</dbReference>
<proteinExistence type="predicted"/>
<dbReference type="EMBL" id="MVHW01000024">
    <property type="protein sequence ID" value="ORB02842.1"/>
    <property type="molecule type" value="Genomic_DNA"/>
</dbReference>
<keyword evidence="5" id="KW-1185">Reference proteome</keyword>
<dbReference type="AlphaFoldDB" id="A0A1X0FLZ5"/>
<accession>A0A1X0FLZ5</accession>
<evidence type="ECO:0000313" key="5">
    <source>
        <dbReference type="Proteomes" id="UP000465812"/>
    </source>
</evidence>
<evidence type="ECO:0000259" key="1">
    <source>
        <dbReference type="Pfam" id="PF19328"/>
    </source>
</evidence>
<gene>
    <name evidence="3" type="ORF">BST30_19210</name>
    <name evidence="2" type="ORF">MMAN_21660</name>
</gene>
<dbReference type="SUPFAM" id="SSF51735">
    <property type="entry name" value="NAD(P)-binding Rossmann-fold domains"/>
    <property type="match status" value="1"/>
</dbReference>
<organism evidence="3 4">
    <name type="scientific">Mycobacterium mantenii</name>
    <dbReference type="NCBI Taxonomy" id="560555"/>
    <lineage>
        <taxon>Bacteria</taxon>
        <taxon>Bacillati</taxon>
        <taxon>Actinomycetota</taxon>
        <taxon>Actinomycetes</taxon>
        <taxon>Mycobacteriales</taxon>
        <taxon>Mycobacteriaceae</taxon>
        <taxon>Mycobacterium</taxon>
        <taxon>Mycobacterium avium complex (MAC)</taxon>
    </lineage>
</organism>
<dbReference type="CDD" id="cd24146">
    <property type="entry name" value="nat-AmDH_N_like"/>
    <property type="match status" value="1"/>
</dbReference>
<dbReference type="Proteomes" id="UP000465812">
    <property type="component" value="Chromosome"/>
</dbReference>
<evidence type="ECO:0000313" key="3">
    <source>
        <dbReference type="EMBL" id="ORB02842.1"/>
    </source>
</evidence>
<dbReference type="STRING" id="560555.BST30_19210"/>
<evidence type="ECO:0000313" key="4">
    <source>
        <dbReference type="Proteomes" id="UP000192760"/>
    </source>
</evidence>
<dbReference type="Proteomes" id="UP000192760">
    <property type="component" value="Unassembled WGS sequence"/>
</dbReference>
<dbReference type="InterPro" id="IPR045760">
    <property type="entry name" value="DAP_DH_C"/>
</dbReference>
<reference evidence="2 5" key="2">
    <citation type="journal article" date="2019" name="Emerg. Microbes Infect.">
        <title>Comprehensive subspecies identification of 175 nontuberculous mycobacteria species based on 7547 genomic profiles.</title>
        <authorList>
            <person name="Matsumoto Y."/>
            <person name="Kinjo T."/>
            <person name="Motooka D."/>
            <person name="Nabeya D."/>
            <person name="Jung N."/>
            <person name="Uechi K."/>
            <person name="Horii T."/>
            <person name="Iida T."/>
            <person name="Fujita J."/>
            <person name="Nakamura S."/>
        </authorList>
    </citation>
    <scope>NUCLEOTIDE SEQUENCE [LARGE SCALE GENOMIC DNA]</scope>
    <source>
        <strain evidence="2 5">JCM 18113</strain>
    </source>
</reference>
<dbReference type="EMBL" id="AP022590">
    <property type="protein sequence ID" value="BBY38032.1"/>
    <property type="molecule type" value="Genomic_DNA"/>
</dbReference>
<reference evidence="2" key="3">
    <citation type="submission" date="2020-02" db="EMBL/GenBank/DDBJ databases">
        <authorList>
            <person name="Matsumoto Y."/>
            <person name="Motooka D."/>
            <person name="Nakamura S."/>
        </authorList>
    </citation>
    <scope>NUCLEOTIDE SEQUENCE</scope>
    <source>
        <strain evidence="2">JCM 18113</strain>
    </source>
</reference>
<feature type="domain" description="2,4-diaminopentanoate dehydrogenase C-terminal" evidence="1">
    <location>
        <begin position="150"/>
        <end position="344"/>
    </location>
</feature>
<protein>
    <submittedName>
        <fullName evidence="2">Dihydrodipicolinate reductase</fullName>
    </submittedName>
</protein>
<name>A0A1X0FLZ5_MYCNT</name>
<sequence length="352" mass="37943">MAYRVVHWGTGNTGGPALRGVINHPDLDLVGLLVHSKGKVGKDAGELCGIDPVGVKAIDDPDALLAIDADCLVYMGDYPLRPAEAIADVCRFLEAGRNVVSTSFLDLVYPPAAPADRREPIERACAAGGTTFFCNGADPGYASDLMPLTLLSLMDDIDEVRIQEISNYKHYDHPELLRKIVGYGQPLDFESPFFAGGKLTEWFGGMIHLIADQLGVKLDEIRQIGELAPAINTVDAAIGRIEAGTVGAMRFELQGLVNGGPAIVIEHSSRIDDDAAPDWPRGTRGDKCYKVIIEGRPRIECEIEMLAEDGTRGLLIACAMRVVNAIPYVCDAAPGLLSTLDLPMLFGRNVKF</sequence>
<dbReference type="InterPro" id="IPR036291">
    <property type="entry name" value="NAD(P)-bd_dom_sf"/>
</dbReference>
<evidence type="ECO:0000313" key="2">
    <source>
        <dbReference type="EMBL" id="BBY38032.1"/>
    </source>
</evidence>
<reference evidence="3 4" key="1">
    <citation type="submission" date="2017-02" db="EMBL/GenBank/DDBJ databases">
        <title>The new phylogeny of genus Mycobacterium.</title>
        <authorList>
            <person name="Tortoli E."/>
            <person name="Trovato A."/>
            <person name="Cirillo D.M."/>
        </authorList>
    </citation>
    <scope>NUCLEOTIDE SEQUENCE [LARGE SCALE GENOMIC DNA]</scope>
    <source>
        <strain evidence="3 4">DSM 45255</strain>
    </source>
</reference>
<dbReference type="Gene3D" id="3.40.50.720">
    <property type="entry name" value="NAD(P)-binding Rossmann-like Domain"/>
    <property type="match status" value="1"/>
</dbReference>